<dbReference type="SUPFAM" id="SSF75005">
    <property type="entry name" value="Arabinanase/levansucrase/invertase"/>
    <property type="match status" value="1"/>
</dbReference>
<evidence type="ECO:0000256" key="8">
    <source>
        <dbReference type="SAM" id="Phobius"/>
    </source>
</evidence>
<organism evidence="9 10">
    <name type="scientific">Paenibacillus agaridevorans</name>
    <dbReference type="NCBI Taxonomy" id="171404"/>
    <lineage>
        <taxon>Bacteria</taxon>
        <taxon>Bacillati</taxon>
        <taxon>Bacillota</taxon>
        <taxon>Bacilli</taxon>
        <taxon>Bacillales</taxon>
        <taxon>Paenibacillaceae</taxon>
        <taxon>Paenibacillus</taxon>
    </lineage>
</organism>
<dbReference type="Gene3D" id="2.115.10.20">
    <property type="entry name" value="Glycosyl hydrolase domain, family 43"/>
    <property type="match status" value="1"/>
</dbReference>
<evidence type="ECO:0000256" key="4">
    <source>
        <dbReference type="ARBA" id="ARBA00023295"/>
    </source>
</evidence>
<comment type="caution">
    <text evidence="9">The sequence shown here is derived from an EMBL/GenBank/DDBJ whole genome shotgun (WGS) entry which is preliminary data.</text>
</comment>
<reference evidence="9 10" key="1">
    <citation type="submission" date="2017-08" db="EMBL/GenBank/DDBJ databases">
        <title>Substantial Increase in Enzyme Production by Combined Drug-Resistance Mutations in Paenibacillus agaridevorans.</title>
        <authorList>
            <person name="Tanaka Y."/>
            <person name="Funane K."/>
            <person name="Hosaka T."/>
            <person name="Shiwa Y."/>
            <person name="Fujita N."/>
            <person name="Miyazaki T."/>
            <person name="Yoshikawa H."/>
            <person name="Murakami K."/>
            <person name="Kasahara K."/>
            <person name="Inaoka T."/>
            <person name="Hiraga Y."/>
            <person name="Ochi K."/>
        </authorList>
    </citation>
    <scope>NUCLEOTIDE SEQUENCE [LARGE SCALE GENOMIC DNA]</scope>
    <source>
        <strain evidence="9 10">T-3040</strain>
    </source>
</reference>
<keyword evidence="10" id="KW-1185">Reference proteome</keyword>
<feature type="active site" description="Proton donor" evidence="5">
    <location>
        <position position="231"/>
    </location>
</feature>
<keyword evidence="8" id="KW-0472">Membrane</keyword>
<comment type="pathway">
    <text evidence="1">Glycan metabolism; L-arabinan degradation.</text>
</comment>
<dbReference type="GO" id="GO:0005975">
    <property type="term" value="P:carbohydrate metabolic process"/>
    <property type="evidence" value="ECO:0007669"/>
    <property type="project" value="InterPro"/>
</dbReference>
<dbReference type="RefSeq" id="WP_108994947.1">
    <property type="nucleotide sequence ID" value="NZ_BDQX01000325.1"/>
</dbReference>
<evidence type="ECO:0008006" key="11">
    <source>
        <dbReference type="Google" id="ProtNLM"/>
    </source>
</evidence>
<name>A0A2R5EXR2_9BACL</name>
<dbReference type="InterPro" id="IPR006710">
    <property type="entry name" value="Glyco_hydro_43"/>
</dbReference>
<dbReference type="InterPro" id="IPR023296">
    <property type="entry name" value="Glyco_hydro_beta-prop_sf"/>
</dbReference>
<gene>
    <name evidence="9" type="ORF">PAT3040_05182</name>
</gene>
<keyword evidence="8" id="KW-1133">Transmembrane helix</keyword>
<proteinExistence type="inferred from homology"/>
<dbReference type="AlphaFoldDB" id="A0A2R5EXR2"/>
<keyword evidence="4 7" id="KW-0326">Glycosidase</keyword>
<dbReference type="InterPro" id="IPR050727">
    <property type="entry name" value="GH43_arabinanases"/>
</dbReference>
<sequence length="358" mass="40498">MGRVFKAKRRVWIGFLLILCAAAVGAVLVWMQAQEDPGEPVPYTNPVYRSDAPDPTVLKADDGYYYAVTTQTTRNGTFTPLPILRSKDLVHWEERGTVFTVENVPDWTVYNYFWAPHITYYDGKYYVYYSTMLNDDDESTGMGIGVAVADHPEGPYKDKGEPVLAGISFDTIDPFVYDDEDSKRYMYWGSNGMPIYAQELSADGMSVVGEKTEAIWAGQFDVRDGYDKLVEAPWVIKRANYYYMFYSGDYCCQDSGHNAHYSVMVARSESPVGPFEIYAGNPILEMNDRFLAPGHNAVIQDDAGQDWMLYHAYDLIHPDVSGRAMMLDRIDWLNDWPVINGGQGPTSELQSEGPVIQR</sequence>
<evidence type="ECO:0000313" key="10">
    <source>
        <dbReference type="Proteomes" id="UP000245202"/>
    </source>
</evidence>
<dbReference type="PANTHER" id="PTHR43301:SF3">
    <property type="entry name" value="ARABINAN ENDO-1,5-ALPHA-L-ARABINOSIDASE A-RELATED"/>
    <property type="match status" value="1"/>
</dbReference>
<keyword evidence="3 7" id="KW-0378">Hydrolase</keyword>
<evidence type="ECO:0000256" key="2">
    <source>
        <dbReference type="ARBA" id="ARBA00009865"/>
    </source>
</evidence>
<evidence type="ECO:0000256" key="3">
    <source>
        <dbReference type="ARBA" id="ARBA00022801"/>
    </source>
</evidence>
<comment type="similarity">
    <text evidence="2 7">Belongs to the glycosyl hydrolase 43 family.</text>
</comment>
<feature type="transmembrane region" description="Helical" evidence="8">
    <location>
        <begin position="12"/>
        <end position="31"/>
    </location>
</feature>
<dbReference type="GO" id="GO:0004553">
    <property type="term" value="F:hydrolase activity, hydrolyzing O-glycosyl compounds"/>
    <property type="evidence" value="ECO:0007669"/>
    <property type="project" value="InterPro"/>
</dbReference>
<dbReference type="EMBL" id="BDQX01000325">
    <property type="protein sequence ID" value="GBG10449.1"/>
    <property type="molecule type" value="Genomic_DNA"/>
</dbReference>
<evidence type="ECO:0000256" key="5">
    <source>
        <dbReference type="PIRSR" id="PIRSR606710-1"/>
    </source>
</evidence>
<keyword evidence="8" id="KW-0812">Transmembrane</keyword>
<dbReference type="Pfam" id="PF04616">
    <property type="entry name" value="Glyco_hydro_43"/>
    <property type="match status" value="1"/>
</dbReference>
<accession>A0A2R5EXR2</accession>
<feature type="active site" description="Proton acceptor" evidence="5">
    <location>
        <position position="54"/>
    </location>
</feature>
<protein>
    <recommendedName>
        <fullName evidence="11">Arabinan endo-1,5-alpha-L-arabinosidase</fullName>
    </recommendedName>
</protein>
<feature type="site" description="Important for catalytic activity, responsible for pKa modulation of the active site Glu and correct orientation of both the proton donor and substrate" evidence="6">
    <location>
        <position position="173"/>
    </location>
</feature>
<evidence type="ECO:0000313" key="9">
    <source>
        <dbReference type="EMBL" id="GBG10449.1"/>
    </source>
</evidence>
<evidence type="ECO:0000256" key="1">
    <source>
        <dbReference type="ARBA" id="ARBA00004834"/>
    </source>
</evidence>
<dbReference type="PANTHER" id="PTHR43301">
    <property type="entry name" value="ARABINAN ENDO-1,5-ALPHA-L-ARABINOSIDASE"/>
    <property type="match status" value="1"/>
</dbReference>
<dbReference type="Proteomes" id="UP000245202">
    <property type="component" value="Unassembled WGS sequence"/>
</dbReference>
<evidence type="ECO:0000256" key="7">
    <source>
        <dbReference type="RuleBase" id="RU361187"/>
    </source>
</evidence>
<evidence type="ECO:0000256" key="6">
    <source>
        <dbReference type="PIRSR" id="PIRSR606710-2"/>
    </source>
</evidence>